<feature type="region of interest" description="Disordered" evidence="1">
    <location>
        <begin position="1"/>
        <end position="185"/>
    </location>
</feature>
<dbReference type="PANTHER" id="PTHR15503:SF45">
    <property type="entry name" value="RNA-DIRECTED DNA POLYMERASE HOMOLOG"/>
    <property type="match status" value="1"/>
</dbReference>
<dbReference type="AlphaFoldDB" id="A0A6L2L233"/>
<dbReference type="SUPFAM" id="SSF56672">
    <property type="entry name" value="DNA/RNA polymerases"/>
    <property type="match status" value="1"/>
</dbReference>
<dbReference type="InterPro" id="IPR021109">
    <property type="entry name" value="Peptidase_aspartic_dom_sf"/>
</dbReference>
<gene>
    <name evidence="2" type="ORF">Tci_027929</name>
</gene>
<dbReference type="InterPro" id="IPR043502">
    <property type="entry name" value="DNA/RNA_pol_sf"/>
</dbReference>
<feature type="compositionally biased region" description="Basic and acidic residues" evidence="1">
    <location>
        <begin position="30"/>
        <end position="44"/>
    </location>
</feature>
<dbReference type="EMBL" id="BKCJ010003579">
    <property type="protein sequence ID" value="GEU55951.1"/>
    <property type="molecule type" value="Genomic_DNA"/>
</dbReference>
<dbReference type="Gene3D" id="3.10.10.10">
    <property type="entry name" value="HIV Type 1 Reverse Transcriptase, subunit A, domain 1"/>
    <property type="match status" value="1"/>
</dbReference>
<protein>
    <submittedName>
        <fullName evidence="2">Reverse transcriptase domain-containing protein</fullName>
    </submittedName>
</protein>
<feature type="compositionally biased region" description="Low complexity" evidence="1">
    <location>
        <begin position="7"/>
        <end position="19"/>
    </location>
</feature>
<keyword evidence="2" id="KW-0548">Nucleotidyltransferase</keyword>
<dbReference type="Gene3D" id="2.40.70.10">
    <property type="entry name" value="Acid Proteases"/>
    <property type="match status" value="1"/>
</dbReference>
<evidence type="ECO:0000256" key="1">
    <source>
        <dbReference type="SAM" id="MobiDB-lite"/>
    </source>
</evidence>
<proteinExistence type="predicted"/>
<keyword evidence="2" id="KW-0808">Transferase</keyword>
<name>A0A6L2L233_TANCI</name>
<feature type="region of interest" description="Disordered" evidence="1">
    <location>
        <begin position="407"/>
        <end position="428"/>
    </location>
</feature>
<organism evidence="2">
    <name type="scientific">Tanacetum cinerariifolium</name>
    <name type="common">Dalmatian daisy</name>
    <name type="synonym">Chrysanthemum cinerariifolium</name>
    <dbReference type="NCBI Taxonomy" id="118510"/>
    <lineage>
        <taxon>Eukaryota</taxon>
        <taxon>Viridiplantae</taxon>
        <taxon>Streptophyta</taxon>
        <taxon>Embryophyta</taxon>
        <taxon>Tracheophyta</taxon>
        <taxon>Spermatophyta</taxon>
        <taxon>Magnoliopsida</taxon>
        <taxon>eudicotyledons</taxon>
        <taxon>Gunneridae</taxon>
        <taxon>Pentapetalae</taxon>
        <taxon>asterids</taxon>
        <taxon>campanulids</taxon>
        <taxon>Asterales</taxon>
        <taxon>Asteraceae</taxon>
        <taxon>Asteroideae</taxon>
        <taxon>Anthemideae</taxon>
        <taxon>Anthemidinae</taxon>
        <taxon>Tanacetum</taxon>
    </lineage>
</organism>
<reference evidence="2" key="1">
    <citation type="journal article" date="2019" name="Sci. Rep.">
        <title>Draft genome of Tanacetum cinerariifolium, the natural source of mosquito coil.</title>
        <authorList>
            <person name="Yamashiro T."/>
            <person name="Shiraishi A."/>
            <person name="Satake H."/>
            <person name="Nakayama K."/>
        </authorList>
    </citation>
    <scope>NUCLEOTIDE SEQUENCE</scope>
</reference>
<dbReference type="CDD" id="cd00303">
    <property type="entry name" value="retropepsin_like"/>
    <property type="match status" value="1"/>
</dbReference>
<dbReference type="SUPFAM" id="SSF50630">
    <property type="entry name" value="Acid proteases"/>
    <property type="match status" value="1"/>
</dbReference>
<comment type="caution">
    <text evidence="2">The sequence shown here is derived from an EMBL/GenBank/DDBJ whole genome shotgun (WGS) entry which is preliminary data.</text>
</comment>
<dbReference type="GO" id="GO:0003964">
    <property type="term" value="F:RNA-directed DNA polymerase activity"/>
    <property type="evidence" value="ECO:0007669"/>
    <property type="project" value="UniProtKB-KW"/>
</dbReference>
<feature type="compositionally biased region" description="Acidic residues" evidence="1">
    <location>
        <begin position="90"/>
        <end position="161"/>
    </location>
</feature>
<dbReference type="InterPro" id="IPR032567">
    <property type="entry name" value="RTL1-rel"/>
</dbReference>
<dbReference type="PANTHER" id="PTHR15503">
    <property type="entry name" value="LDOC1 RELATED"/>
    <property type="match status" value="1"/>
</dbReference>
<accession>A0A6L2L233</accession>
<evidence type="ECO:0000313" key="2">
    <source>
        <dbReference type="EMBL" id="GEU55951.1"/>
    </source>
</evidence>
<sequence length="741" mass="82571">MSLDNASSTVTYTSISSYSDGPPWGIPLMDGRELSEIDPDKEVAQQRQASPLSPTYVPGLMELDKHVEDQPYVDDASPLAESPGYIADSDSTEEDSIDYPDDPEDDDEDPKEDPKEDDTDYPTDGGDGDDEPSNDDDDDDDTDDEDEEPTKDEDDDKEEEEHLSLANSSAVPVIDHVPSTGDTETFETDEARKIVRLKPPMSASMEARIAEHVVAPTPPPPGHRGARIYVPLGHRAAMIRMRDDILEEDMPPQRRSVLTAPSSGYDVAKSFAAAARPPRGQSVQASEHRMMTSNKEVNLRVSYQAQVRRQEIEDFYTQLHDAQTDRKDIRLEIDVVRGQRNAYETELHEVRQADLSFDARNKALLAGLKTLETHMSRMEIMPVTRQGTNVVIALESIQAIIDQALQRNSTHSQDDGSQSLGGGLRRPMQPTRYSTLAVVPLTIKGLKKKLTDKYYLKGEIKKHEIELWNPKVRGNDVAAYTQRFQELALICTKFLADETERIDKYIDGLPDNILGNVMFARPKTLDDAINDCQVKTNNNNNNKNQKAWVCHECGNTRHIKNNYPKLKNCGNGNGDGVALGRAYAFGGRDASPDSNVTMSMFLLNNHYASVLFDTGADRSFISTTFSALIDITPITLKNHYDVELADGKIIGVNTIIRGSQRHVGGKRLEDVPIIRYFPKVFPKDLSGFPPARQVEFQIYLVPGAAPIARAPYRLAPSKMKEPVEKLQELSDNSFLRPSTSP</sequence>
<keyword evidence="2" id="KW-0695">RNA-directed DNA polymerase</keyword>
<dbReference type="Pfam" id="PF08284">
    <property type="entry name" value="RVP_2"/>
    <property type="match status" value="1"/>
</dbReference>